<comment type="subcellular location">
    <subcellularLocation>
        <location evidence="1">Cytoplasm</location>
    </subcellularLocation>
</comment>
<feature type="domain" description="PTS EIIA type-1" evidence="7">
    <location>
        <begin position="32"/>
        <end position="136"/>
    </location>
</feature>
<dbReference type="PROSITE" id="PS00371">
    <property type="entry name" value="PTS_EIIA_TYPE_1_HIS"/>
    <property type="match status" value="1"/>
</dbReference>
<dbReference type="InterPro" id="IPR011055">
    <property type="entry name" value="Dup_hybrid_motif"/>
</dbReference>
<keyword evidence="5" id="KW-0598">Phosphotransferase system</keyword>
<evidence type="ECO:0000256" key="2">
    <source>
        <dbReference type="ARBA" id="ARBA00022448"/>
    </source>
</evidence>
<dbReference type="InterPro" id="IPR001127">
    <property type="entry name" value="PTS_EIIA_1_perm"/>
</dbReference>
<evidence type="ECO:0000256" key="5">
    <source>
        <dbReference type="ARBA" id="ARBA00022683"/>
    </source>
</evidence>
<dbReference type="PANTHER" id="PTHR45008:SF1">
    <property type="entry name" value="PTS SYSTEM GLUCOSE-SPECIFIC EIIA COMPONENT"/>
    <property type="match status" value="1"/>
</dbReference>
<dbReference type="PROSITE" id="PS51093">
    <property type="entry name" value="PTS_EIIA_TYPE_1"/>
    <property type="match status" value="1"/>
</dbReference>
<evidence type="ECO:0000256" key="4">
    <source>
        <dbReference type="ARBA" id="ARBA00022679"/>
    </source>
</evidence>
<dbReference type="EMBL" id="QSFV01000022">
    <property type="protein sequence ID" value="RHA79841.1"/>
    <property type="molecule type" value="Genomic_DNA"/>
</dbReference>
<gene>
    <name evidence="8" type="ORF">DW918_07415</name>
</gene>
<evidence type="ECO:0000313" key="9">
    <source>
        <dbReference type="Proteomes" id="UP000285740"/>
    </source>
</evidence>
<dbReference type="PANTHER" id="PTHR45008">
    <property type="entry name" value="PTS SYSTEM GLUCOSE-SPECIFIC EIIA COMPONENT"/>
    <property type="match status" value="1"/>
</dbReference>
<reference evidence="8 9" key="1">
    <citation type="submission" date="2018-08" db="EMBL/GenBank/DDBJ databases">
        <title>A genome reference for cultivated species of the human gut microbiota.</title>
        <authorList>
            <person name="Zou Y."/>
            <person name="Xue W."/>
            <person name="Luo G."/>
        </authorList>
    </citation>
    <scope>NUCLEOTIDE SEQUENCE [LARGE SCALE GENOMIC DNA]</scope>
    <source>
        <strain evidence="8 9">AM42-30</strain>
    </source>
</reference>
<dbReference type="SUPFAM" id="SSF51261">
    <property type="entry name" value="Duplicated hybrid motif"/>
    <property type="match status" value="1"/>
</dbReference>
<evidence type="ECO:0000313" key="8">
    <source>
        <dbReference type="EMBL" id="RHA79841.1"/>
    </source>
</evidence>
<dbReference type="InterPro" id="IPR050890">
    <property type="entry name" value="PTS_EIIA_component"/>
</dbReference>
<dbReference type="Proteomes" id="UP000285740">
    <property type="component" value="Unassembled WGS sequence"/>
</dbReference>
<dbReference type="GO" id="GO:0009401">
    <property type="term" value="P:phosphoenolpyruvate-dependent sugar phosphotransferase system"/>
    <property type="evidence" value="ECO:0007669"/>
    <property type="project" value="UniProtKB-KW"/>
</dbReference>
<accession>A0A413T691</accession>
<dbReference type="GO" id="GO:0016301">
    <property type="term" value="F:kinase activity"/>
    <property type="evidence" value="ECO:0007669"/>
    <property type="project" value="UniProtKB-KW"/>
</dbReference>
<name>A0A413T691_9FIRM</name>
<dbReference type="Pfam" id="PF00358">
    <property type="entry name" value="PTS_EIIA_1"/>
    <property type="match status" value="1"/>
</dbReference>
<dbReference type="NCBIfam" id="TIGR00830">
    <property type="entry name" value="PTBA"/>
    <property type="match status" value="1"/>
</dbReference>
<evidence type="ECO:0000256" key="6">
    <source>
        <dbReference type="ARBA" id="ARBA00022777"/>
    </source>
</evidence>
<evidence type="ECO:0000256" key="3">
    <source>
        <dbReference type="ARBA" id="ARBA00022597"/>
    </source>
</evidence>
<dbReference type="AlphaFoldDB" id="A0A413T691"/>
<organism evidence="8 9">
    <name type="scientific">Eubacterium ventriosum</name>
    <dbReference type="NCBI Taxonomy" id="39496"/>
    <lineage>
        <taxon>Bacteria</taxon>
        <taxon>Bacillati</taxon>
        <taxon>Bacillota</taxon>
        <taxon>Clostridia</taxon>
        <taxon>Eubacteriales</taxon>
        <taxon>Eubacteriaceae</taxon>
        <taxon>Eubacterium</taxon>
    </lineage>
</organism>
<sequence>MFEKLFKKKEAMDNNLYAPIEGEYIELEKIPDKVFASGMIGTGCGIVPKGEKVTAPVNGEIIMVADTKHAIGIKSEMGAEILLHIGLETVAMNGEGFEVLVKVGDKIKVGQDLLRFDLKKIDEKADSEISAFLISNSDEFEKININVEKNYEKKKK</sequence>
<keyword evidence="6" id="KW-0418">Kinase</keyword>
<dbReference type="GO" id="GO:0005737">
    <property type="term" value="C:cytoplasm"/>
    <property type="evidence" value="ECO:0007669"/>
    <property type="project" value="UniProtKB-SubCell"/>
</dbReference>
<dbReference type="FunFam" id="2.70.70.10:FF:000001">
    <property type="entry name" value="PTS system glucose-specific IIA component"/>
    <property type="match status" value="1"/>
</dbReference>
<evidence type="ECO:0000256" key="1">
    <source>
        <dbReference type="ARBA" id="ARBA00004496"/>
    </source>
</evidence>
<dbReference type="Gene3D" id="2.70.70.10">
    <property type="entry name" value="Glucose Permease (Domain IIA)"/>
    <property type="match status" value="1"/>
</dbReference>
<protein>
    <submittedName>
        <fullName evidence="8">PTS glucose transporter subunit IIA</fullName>
    </submittedName>
</protein>
<evidence type="ECO:0000259" key="7">
    <source>
        <dbReference type="PROSITE" id="PS51093"/>
    </source>
</evidence>
<keyword evidence="3 8" id="KW-0762">Sugar transport</keyword>
<keyword evidence="4" id="KW-0808">Transferase</keyword>
<proteinExistence type="predicted"/>
<keyword evidence="2" id="KW-0813">Transport</keyword>
<comment type="caution">
    <text evidence="8">The sequence shown here is derived from an EMBL/GenBank/DDBJ whole genome shotgun (WGS) entry which is preliminary data.</text>
</comment>
<dbReference type="RefSeq" id="WP_118030547.1">
    <property type="nucleotide sequence ID" value="NZ_JBGLBX010000002.1"/>
</dbReference>